<reference evidence="2 3" key="1">
    <citation type="journal article" date="2023" name="Life. Sci Alliance">
        <title>Evolutionary insights into 3D genome organization and epigenetic landscape of Vigna mungo.</title>
        <authorList>
            <person name="Junaid A."/>
            <person name="Singh B."/>
            <person name="Bhatia S."/>
        </authorList>
    </citation>
    <scope>NUCLEOTIDE SEQUENCE [LARGE SCALE GENOMIC DNA]</scope>
    <source>
        <strain evidence="2">Urdbean</strain>
    </source>
</reference>
<evidence type="ECO:0000256" key="1">
    <source>
        <dbReference type="SAM" id="MobiDB-lite"/>
    </source>
</evidence>
<keyword evidence="3" id="KW-1185">Reference proteome</keyword>
<evidence type="ECO:0000313" key="3">
    <source>
        <dbReference type="Proteomes" id="UP001374535"/>
    </source>
</evidence>
<feature type="region of interest" description="Disordered" evidence="1">
    <location>
        <begin position="1"/>
        <end position="25"/>
    </location>
</feature>
<feature type="compositionally biased region" description="Basic and acidic residues" evidence="1">
    <location>
        <begin position="7"/>
        <end position="18"/>
    </location>
</feature>
<evidence type="ECO:0000313" key="2">
    <source>
        <dbReference type="EMBL" id="WVY92427.1"/>
    </source>
</evidence>
<dbReference type="EMBL" id="CP144691">
    <property type="protein sequence ID" value="WVY92427.1"/>
    <property type="molecule type" value="Genomic_DNA"/>
</dbReference>
<proteinExistence type="predicted"/>
<dbReference type="Proteomes" id="UP001374535">
    <property type="component" value="Chromosome 10"/>
</dbReference>
<protein>
    <submittedName>
        <fullName evidence="2">Uncharacterized protein</fullName>
    </submittedName>
</protein>
<organism evidence="2 3">
    <name type="scientific">Vigna mungo</name>
    <name type="common">Black gram</name>
    <name type="synonym">Phaseolus mungo</name>
    <dbReference type="NCBI Taxonomy" id="3915"/>
    <lineage>
        <taxon>Eukaryota</taxon>
        <taxon>Viridiplantae</taxon>
        <taxon>Streptophyta</taxon>
        <taxon>Embryophyta</taxon>
        <taxon>Tracheophyta</taxon>
        <taxon>Spermatophyta</taxon>
        <taxon>Magnoliopsida</taxon>
        <taxon>eudicotyledons</taxon>
        <taxon>Gunneridae</taxon>
        <taxon>Pentapetalae</taxon>
        <taxon>rosids</taxon>
        <taxon>fabids</taxon>
        <taxon>Fabales</taxon>
        <taxon>Fabaceae</taxon>
        <taxon>Papilionoideae</taxon>
        <taxon>50 kb inversion clade</taxon>
        <taxon>NPAAA clade</taxon>
        <taxon>indigoferoid/millettioid clade</taxon>
        <taxon>Phaseoleae</taxon>
        <taxon>Vigna</taxon>
    </lineage>
</organism>
<name>A0AAQ3RGZ6_VIGMU</name>
<dbReference type="AlphaFoldDB" id="A0AAQ3RGZ6"/>
<gene>
    <name evidence="2" type="ORF">V8G54_031515</name>
</gene>
<accession>A0AAQ3RGZ6</accession>
<sequence>MQGRKSVLGEENLKEETHLPSTRPVRRTSLWPAGKVAGDNTYSGSTATHCGISPSTLGMQALTPRSMDDDIVARLFAAEGSRHDVATSNTGHHRSVALFLLPSSIPAKANPSFLLAVEIKEKYTERVENGVLEKTMVEVGLNQRSKTKVPVVETVILNLAEFLFVVDQKDFDLNILITVFGGVAEQMSWAVFVVSSHEAVIGPRAVKTGNSTRPGPAHHGLVT</sequence>